<dbReference type="EMBL" id="CP063849">
    <property type="protein sequence ID" value="QOY91693.1"/>
    <property type="molecule type" value="Genomic_DNA"/>
</dbReference>
<reference evidence="1 2" key="1">
    <citation type="submission" date="2020-10" db="EMBL/GenBank/DDBJ databases">
        <title>Complete genome sequence of Paludibaculum fermentans P105T, a facultatively anaerobic acidobacterium capable of dissimilatory Fe(III) reduction.</title>
        <authorList>
            <person name="Dedysh S.N."/>
            <person name="Beletsky A.V."/>
            <person name="Kulichevskaya I.S."/>
            <person name="Mardanov A.V."/>
            <person name="Ravin N.V."/>
        </authorList>
    </citation>
    <scope>NUCLEOTIDE SEQUENCE [LARGE SCALE GENOMIC DNA]</scope>
    <source>
        <strain evidence="1 2">P105</strain>
    </source>
</reference>
<name>A0A7S7NXN3_PALFE</name>
<dbReference type="RefSeq" id="WP_194453347.1">
    <property type="nucleotide sequence ID" value="NZ_CP063849.1"/>
</dbReference>
<dbReference type="KEGG" id="pfer:IRI77_17630"/>
<accession>A0A7S7NXN3</accession>
<evidence type="ECO:0000313" key="2">
    <source>
        <dbReference type="Proteomes" id="UP000593892"/>
    </source>
</evidence>
<keyword evidence="2" id="KW-1185">Reference proteome</keyword>
<dbReference type="Proteomes" id="UP000593892">
    <property type="component" value="Chromosome"/>
</dbReference>
<dbReference type="Gene3D" id="2.60.120.560">
    <property type="entry name" value="Exo-inulinase, domain 1"/>
    <property type="match status" value="1"/>
</dbReference>
<dbReference type="AlphaFoldDB" id="A0A7S7NXN3"/>
<sequence length="1059" mass="112223">MLRKFSDGEFCTAEHRQIFQQQQSDLALARLIESQNRIERPAMAKPAPKPVMRTKAAVAEAEQAVPEARPIAEWFKPNGRKVLFVPHALPFDPKLSSSKPGCQVALQHQGFEAPEGLRLGLELSPLARNARQVVLNPLFRLGIRLPAGAKPVQPELEPEAAGLARLSTKTGLSMAAVVRETPAEIADFAGAACIPVLFCGTVAPDRQDALAPESLGLADALLPLACPIAGPVPVRTVTEVELNTAHPPQRWAVLPAIVADRAAEPDADPLPISEALLPVALPALERGSVCGIALPELEVPLALPGWGAEQDPALPANPSPRFGAELRTETEMARIPGPGALTVQPLLAETEITAQCELLEPALPLWNAAPPEAVMATSKRTARMKLRAMAAAAGFGQIAVEALPSERMPDKPQTLVLLQGGIDLAQDHTLRGIEVCAALSAARPLPAEAPGSGILDAAAAPCMPSGRFRPAVPDPVVSAPKIEEPAGGLAAEEFGEAVFVRVVRPLIDDEAPDAISGSAQDEFAAAFAAEMAIRELAPEPAAEALTAETPISDSGLQAAALPLAAEPEAEGVPVAALAAQTDEPAQGTPVAEELAMAAPPAPPDAGMESLQTEAVVSPVLAEAEPAAVEALAAVQAVRPEGETVEPVAAVSQWTVVEQRANLETEAGVYPAAMAAEAVAPVAAAASLAGEAQPAAVDAAVEAERLEAGELTGPPECDQLRIYAGRGETGPAAKPHFSRADDHGLWPDSLSAEPLRPKSRLLIDQADGSGPRRANAERAAKHSAGLLRFDTRKLPGRRFWAHAPSDLKWVAVGLPLILALIVYSFKASPPKSETGRPVADSRAHSVIGGELNSIQKVILDRAAIKLYDDFRGGLGSWHGSDGWAKTWKYGEASFLEPGQLALYSPTVNMRDYTMQFLGQIERRSLNWVFRATDNKNYYAMRIVITKTGPLPQASVVRYAVINGKEVGTKTLPLPFPVHSDTLYLVKMEVRGDSFTTYIQSQVVDNFSDSRLEGGGIGFFSPKGDKSYLRWVEVTHQYDVLGRLCAFLAPYNVQAEGRKTE</sequence>
<organism evidence="1 2">
    <name type="scientific">Paludibaculum fermentans</name>
    <dbReference type="NCBI Taxonomy" id="1473598"/>
    <lineage>
        <taxon>Bacteria</taxon>
        <taxon>Pseudomonadati</taxon>
        <taxon>Acidobacteriota</taxon>
        <taxon>Terriglobia</taxon>
        <taxon>Bryobacterales</taxon>
        <taxon>Bryobacteraceae</taxon>
        <taxon>Paludibaculum</taxon>
    </lineage>
</organism>
<protein>
    <submittedName>
        <fullName evidence="1">Uncharacterized protein</fullName>
    </submittedName>
</protein>
<gene>
    <name evidence="1" type="ORF">IRI77_17630</name>
</gene>
<proteinExistence type="predicted"/>
<evidence type="ECO:0000313" key="1">
    <source>
        <dbReference type="EMBL" id="QOY91693.1"/>
    </source>
</evidence>